<feature type="transmembrane region" description="Helical" evidence="1">
    <location>
        <begin position="296"/>
        <end position="321"/>
    </location>
</feature>
<feature type="transmembrane region" description="Helical" evidence="1">
    <location>
        <begin position="229"/>
        <end position="251"/>
    </location>
</feature>
<dbReference type="EMBL" id="MWIO01000014">
    <property type="protein sequence ID" value="THD08643.1"/>
    <property type="molecule type" value="Genomic_DNA"/>
</dbReference>
<feature type="transmembrane region" description="Helical" evidence="1">
    <location>
        <begin position="68"/>
        <end position="89"/>
    </location>
</feature>
<keyword evidence="3" id="KW-1185">Reference proteome</keyword>
<comment type="caution">
    <text evidence="2">The sequence shown here is derived from an EMBL/GenBank/DDBJ whole genome shotgun (WGS) entry which is preliminary data.</text>
</comment>
<evidence type="ECO:0008006" key="4">
    <source>
        <dbReference type="Google" id="ProtNLM"/>
    </source>
</evidence>
<sequence>MGVDWSCPVLTSRALRPDDRKRSRTIMKRALKGLGILLALVAGIYFVIYAHRALADKDLTALLDSKVLLATTCLTALYTLSILTTALAWTRLLHAMRQAAAFTRLLPILATTQFGKYLPGNVAQHIGRVALVRSMGVQLSPALLSVAYELLLALVASAHIGALTLLWAPPEALLQLQITQYRVPLLIVVTAGALGALLLAPRVVLWLSRLRNPVRETAGIPAARLHLDPATVTVCYALYASSFVMIGYGLWLVAGSLAPANGLVPSPIFFIGAFASSWILGFIAPGAPAGLGIREAVLSAWLSGVLPSVEVVLLVIALRIATTLGDLINFAWGGVVMFRQREG</sequence>
<dbReference type="OrthoDB" id="2542372at2"/>
<feature type="transmembrane region" description="Helical" evidence="1">
    <location>
        <begin position="263"/>
        <end position="284"/>
    </location>
</feature>
<gene>
    <name evidence="2" type="ORF">B1991_04795</name>
</gene>
<dbReference type="Proteomes" id="UP000306317">
    <property type="component" value="Unassembled WGS sequence"/>
</dbReference>
<feature type="transmembrane region" description="Helical" evidence="1">
    <location>
        <begin position="185"/>
        <end position="208"/>
    </location>
</feature>
<evidence type="ECO:0000313" key="2">
    <source>
        <dbReference type="EMBL" id="THD08643.1"/>
    </source>
</evidence>
<protein>
    <recommendedName>
        <fullName evidence="4">Flippase-like domain-containing protein</fullName>
    </recommendedName>
</protein>
<reference evidence="2 3" key="1">
    <citation type="submission" date="2017-02" db="EMBL/GenBank/DDBJ databases">
        <title>Whole genome sequencing of Rhodanobacter lindaniclasticus DSM 17932.</title>
        <authorList>
            <person name="Kumar S."/>
            <person name="Patil P."/>
            <person name="Patil P.B."/>
        </authorList>
    </citation>
    <scope>NUCLEOTIDE SEQUENCE [LARGE SCALE GENOMIC DNA]</scope>
    <source>
        <strain evidence="2 3">DSM 17932</strain>
    </source>
</reference>
<accession>A0A4S3KIS7</accession>
<name>A0A4S3KIS7_9GAMM</name>
<feature type="transmembrane region" description="Helical" evidence="1">
    <location>
        <begin position="30"/>
        <end position="48"/>
    </location>
</feature>
<keyword evidence="1" id="KW-0812">Transmembrane</keyword>
<keyword evidence="1" id="KW-1133">Transmembrane helix</keyword>
<dbReference type="AlphaFoldDB" id="A0A4S3KIS7"/>
<feature type="transmembrane region" description="Helical" evidence="1">
    <location>
        <begin position="142"/>
        <end position="165"/>
    </location>
</feature>
<proteinExistence type="predicted"/>
<keyword evidence="1" id="KW-0472">Membrane</keyword>
<evidence type="ECO:0000256" key="1">
    <source>
        <dbReference type="SAM" id="Phobius"/>
    </source>
</evidence>
<evidence type="ECO:0000313" key="3">
    <source>
        <dbReference type="Proteomes" id="UP000306317"/>
    </source>
</evidence>
<dbReference type="GO" id="GO:0005886">
    <property type="term" value="C:plasma membrane"/>
    <property type="evidence" value="ECO:0007669"/>
    <property type="project" value="UniProtKB-SubCell"/>
</dbReference>
<organism evidence="2 3">
    <name type="scientific">Rhodanobacter lindaniclasticus</name>
    <dbReference type="NCBI Taxonomy" id="75310"/>
    <lineage>
        <taxon>Bacteria</taxon>
        <taxon>Pseudomonadati</taxon>
        <taxon>Pseudomonadota</taxon>
        <taxon>Gammaproteobacteria</taxon>
        <taxon>Lysobacterales</taxon>
        <taxon>Rhodanobacteraceae</taxon>
        <taxon>Rhodanobacter</taxon>
    </lineage>
</organism>